<evidence type="ECO:0008006" key="3">
    <source>
        <dbReference type="Google" id="ProtNLM"/>
    </source>
</evidence>
<evidence type="ECO:0000313" key="1">
    <source>
        <dbReference type="EMBL" id="ETO04388.1"/>
    </source>
</evidence>
<protein>
    <recommendedName>
        <fullName evidence="3">TRAF-type domain-containing protein</fullName>
    </recommendedName>
</protein>
<organism evidence="1 2">
    <name type="scientific">Reticulomyxa filosa</name>
    <dbReference type="NCBI Taxonomy" id="46433"/>
    <lineage>
        <taxon>Eukaryota</taxon>
        <taxon>Sar</taxon>
        <taxon>Rhizaria</taxon>
        <taxon>Retaria</taxon>
        <taxon>Foraminifera</taxon>
        <taxon>Monothalamids</taxon>
        <taxon>Reticulomyxidae</taxon>
        <taxon>Reticulomyxa</taxon>
    </lineage>
</organism>
<reference evidence="1 2" key="1">
    <citation type="journal article" date="2013" name="Curr. Biol.">
        <title>The Genome of the Foraminiferan Reticulomyxa filosa.</title>
        <authorList>
            <person name="Glockner G."/>
            <person name="Hulsmann N."/>
            <person name="Schleicher M."/>
            <person name="Noegel A.A."/>
            <person name="Eichinger L."/>
            <person name="Gallinger C."/>
            <person name="Pawlowski J."/>
            <person name="Sierra R."/>
            <person name="Euteneuer U."/>
            <person name="Pillet L."/>
            <person name="Moustafa A."/>
            <person name="Platzer M."/>
            <person name="Groth M."/>
            <person name="Szafranski K."/>
            <person name="Schliwa M."/>
        </authorList>
    </citation>
    <scope>NUCLEOTIDE SEQUENCE [LARGE SCALE GENOMIC DNA]</scope>
</reference>
<evidence type="ECO:0000313" key="2">
    <source>
        <dbReference type="Proteomes" id="UP000023152"/>
    </source>
</evidence>
<proteinExistence type="predicted"/>
<accession>X6LRB2</accession>
<name>X6LRB2_RETFI</name>
<dbReference type="AlphaFoldDB" id="X6LRB2"/>
<dbReference type="Proteomes" id="UP000023152">
    <property type="component" value="Unassembled WGS sequence"/>
</dbReference>
<keyword evidence="2" id="KW-1185">Reference proteome</keyword>
<comment type="caution">
    <text evidence="1">The sequence shown here is derived from an EMBL/GenBank/DDBJ whole genome shotgun (WGS) entry which is preliminary data.</text>
</comment>
<gene>
    <name evidence="1" type="ORF">RFI_33009</name>
</gene>
<sequence>MNDNLILGAEEKERSISLECLLCAGNAMELTYNFHVKQENPLIIGENCLIRYLESNNNRCPKDNHINCDYTIAKLARTLINNLTIGCPGKSIIQLNQMANNVNVSSICCGFKGKISAIKKYLEESCTFKLMECEFKKYGCVDIVTRFNYKEYYKLEIDKHLELIKNYIVKLETKEWPLDEKKCANDQKGNCNFKLSKNTKEKIGELHGHSNNVTCVKFSPYHRLRIVVLSFVLHHWTKPFVFGICVDFSPLKNYTSAERLVVIHIKFALVQKTRT</sequence>
<dbReference type="EMBL" id="ASPP01029424">
    <property type="protein sequence ID" value="ETO04388.1"/>
    <property type="molecule type" value="Genomic_DNA"/>
</dbReference>